<protein>
    <submittedName>
        <fullName evidence="7">Proton-coupled amino acid transporter 4</fullName>
    </submittedName>
</protein>
<organism evidence="7">
    <name type="scientific">Lygus hesperus</name>
    <name type="common">Western plant bug</name>
    <dbReference type="NCBI Taxonomy" id="30085"/>
    <lineage>
        <taxon>Eukaryota</taxon>
        <taxon>Metazoa</taxon>
        <taxon>Ecdysozoa</taxon>
        <taxon>Arthropoda</taxon>
        <taxon>Hexapoda</taxon>
        <taxon>Insecta</taxon>
        <taxon>Pterygota</taxon>
        <taxon>Neoptera</taxon>
        <taxon>Paraneoptera</taxon>
        <taxon>Hemiptera</taxon>
        <taxon>Heteroptera</taxon>
        <taxon>Panheteroptera</taxon>
        <taxon>Cimicomorpha</taxon>
        <taxon>Miridae</taxon>
        <taxon>Mirini</taxon>
        <taxon>Lygus</taxon>
    </lineage>
</organism>
<feature type="transmembrane region" description="Helical" evidence="5">
    <location>
        <begin position="51"/>
        <end position="75"/>
    </location>
</feature>
<keyword evidence="2 5" id="KW-0812">Transmembrane</keyword>
<evidence type="ECO:0000256" key="1">
    <source>
        <dbReference type="ARBA" id="ARBA00004370"/>
    </source>
</evidence>
<evidence type="ECO:0000256" key="2">
    <source>
        <dbReference type="ARBA" id="ARBA00022692"/>
    </source>
</evidence>
<evidence type="ECO:0000256" key="3">
    <source>
        <dbReference type="ARBA" id="ARBA00022989"/>
    </source>
</evidence>
<dbReference type="AlphaFoldDB" id="A0A0A9XUP4"/>
<name>A0A0A9XUP4_LYGHE</name>
<accession>A0A0A9XUP4</accession>
<reference evidence="7" key="1">
    <citation type="journal article" date="2014" name="PLoS ONE">
        <title>Transcriptome-Based Identification of ABC Transporters in the Western Tarnished Plant Bug Lygus hesperus.</title>
        <authorList>
            <person name="Hull J.J."/>
            <person name="Chaney K."/>
            <person name="Geib S.M."/>
            <person name="Fabrick J.A."/>
            <person name="Brent C.S."/>
            <person name="Walsh D."/>
            <person name="Lavine L.C."/>
        </authorList>
    </citation>
    <scope>NUCLEOTIDE SEQUENCE</scope>
</reference>
<reference evidence="7" key="2">
    <citation type="submission" date="2014-07" db="EMBL/GenBank/DDBJ databases">
        <authorList>
            <person name="Hull J."/>
        </authorList>
    </citation>
    <scope>NUCLEOTIDE SEQUENCE</scope>
</reference>
<evidence type="ECO:0000256" key="4">
    <source>
        <dbReference type="ARBA" id="ARBA00023136"/>
    </source>
</evidence>
<comment type="subcellular location">
    <subcellularLocation>
        <location evidence="1">Membrane</location>
    </subcellularLocation>
</comment>
<feature type="domain" description="Amino acid transporter transmembrane" evidence="6">
    <location>
        <begin position="22"/>
        <end position="101"/>
    </location>
</feature>
<dbReference type="Pfam" id="PF01490">
    <property type="entry name" value="Aa_trans"/>
    <property type="match status" value="1"/>
</dbReference>
<dbReference type="InterPro" id="IPR013057">
    <property type="entry name" value="AA_transpt_TM"/>
</dbReference>
<evidence type="ECO:0000313" key="7">
    <source>
        <dbReference type="EMBL" id="JAG21000.1"/>
    </source>
</evidence>
<sequence>MDDADPFAGSHKSVAAGELHENTNILKSAMHIFKANVGTGLFMLPTFYPDAGYILSPILFVMIGCVVLDCTHMLLNCKITINRRNVSSYSQLCRFVYGPAMQ</sequence>
<dbReference type="EMBL" id="GBHO01022604">
    <property type="protein sequence ID" value="JAG21000.1"/>
    <property type="molecule type" value="Transcribed_RNA"/>
</dbReference>
<dbReference type="GO" id="GO:0016020">
    <property type="term" value="C:membrane"/>
    <property type="evidence" value="ECO:0007669"/>
    <property type="project" value="UniProtKB-SubCell"/>
</dbReference>
<evidence type="ECO:0000259" key="6">
    <source>
        <dbReference type="Pfam" id="PF01490"/>
    </source>
</evidence>
<evidence type="ECO:0000256" key="5">
    <source>
        <dbReference type="SAM" id="Phobius"/>
    </source>
</evidence>
<proteinExistence type="predicted"/>
<keyword evidence="3 5" id="KW-1133">Transmembrane helix</keyword>
<gene>
    <name evidence="7" type="primary">SLC36A4</name>
    <name evidence="7" type="ORF">CM83_4438</name>
</gene>
<keyword evidence="4 5" id="KW-0472">Membrane</keyword>